<keyword evidence="1 2" id="KW-0694">RNA-binding</keyword>
<dbReference type="InterPro" id="IPR035979">
    <property type="entry name" value="RBD_domain_sf"/>
</dbReference>
<sequence>MAKESLSTNSKLNMSLDEIKDATRKPYKKSYKVNKQYRYDKNRKGSHQYHQRNEKPHRVYIVKISNLEHTVTKEQLNEMFSSVGEVVKTWIDYDHIDRSKGTGGCIFRFADDAQKAVLKYNNTKVGDKQLELVASTSLQYKTQRNKHKSMW</sequence>
<evidence type="ECO:0000313" key="5">
    <source>
        <dbReference type="Proteomes" id="UP001214638"/>
    </source>
</evidence>
<dbReference type="GeneID" id="94337267"/>
<dbReference type="SUPFAM" id="SSF54928">
    <property type="entry name" value="RNA-binding domain, RBD"/>
    <property type="match status" value="1"/>
</dbReference>
<dbReference type="InterPro" id="IPR051229">
    <property type="entry name" value="ALYREF_mRNA_export"/>
</dbReference>
<dbReference type="InterPro" id="IPR000504">
    <property type="entry name" value="RRM_dom"/>
</dbReference>
<feature type="domain" description="RRM" evidence="3">
    <location>
        <begin position="60"/>
        <end position="137"/>
    </location>
</feature>
<evidence type="ECO:0000256" key="2">
    <source>
        <dbReference type="PROSITE-ProRule" id="PRU00176"/>
    </source>
</evidence>
<dbReference type="Proteomes" id="UP001214638">
    <property type="component" value="Unassembled WGS sequence"/>
</dbReference>
<dbReference type="KEGG" id="bdw:94337267"/>
<dbReference type="PROSITE" id="PS50102">
    <property type="entry name" value="RRM"/>
    <property type="match status" value="1"/>
</dbReference>
<accession>A0AAD9UN16</accession>
<dbReference type="Pfam" id="PF00076">
    <property type="entry name" value="RRM_1"/>
    <property type="match status" value="1"/>
</dbReference>
<evidence type="ECO:0000313" key="4">
    <source>
        <dbReference type="EMBL" id="KAK2195297.1"/>
    </source>
</evidence>
<name>A0AAD9UN16_9APIC</name>
<keyword evidence="5" id="KW-1185">Reference proteome</keyword>
<reference evidence="4" key="1">
    <citation type="journal article" date="2023" name="Nat. Microbiol.">
        <title>Babesia duncani multi-omics identifies virulence factors and drug targets.</title>
        <authorList>
            <person name="Singh P."/>
            <person name="Lonardi S."/>
            <person name="Liang Q."/>
            <person name="Vydyam P."/>
            <person name="Khabirova E."/>
            <person name="Fang T."/>
            <person name="Gihaz S."/>
            <person name="Thekkiniath J."/>
            <person name="Munshi M."/>
            <person name="Abel S."/>
            <person name="Ciampossin L."/>
            <person name="Batugedara G."/>
            <person name="Gupta M."/>
            <person name="Lu X.M."/>
            <person name="Lenz T."/>
            <person name="Chakravarty S."/>
            <person name="Cornillot E."/>
            <person name="Hu Y."/>
            <person name="Ma W."/>
            <person name="Gonzalez L.M."/>
            <person name="Sanchez S."/>
            <person name="Estrada K."/>
            <person name="Sanchez-Flores A."/>
            <person name="Montero E."/>
            <person name="Harb O.S."/>
            <person name="Le Roch K.G."/>
            <person name="Mamoun C.B."/>
        </authorList>
    </citation>
    <scope>NUCLEOTIDE SEQUENCE</scope>
    <source>
        <strain evidence="4">WA1</strain>
    </source>
</reference>
<organism evidence="4 5">
    <name type="scientific">Babesia duncani</name>
    <dbReference type="NCBI Taxonomy" id="323732"/>
    <lineage>
        <taxon>Eukaryota</taxon>
        <taxon>Sar</taxon>
        <taxon>Alveolata</taxon>
        <taxon>Apicomplexa</taxon>
        <taxon>Aconoidasida</taxon>
        <taxon>Piroplasmida</taxon>
        <taxon>Babesiidae</taxon>
        <taxon>Babesia</taxon>
    </lineage>
</organism>
<dbReference type="GO" id="GO:0005634">
    <property type="term" value="C:nucleus"/>
    <property type="evidence" value="ECO:0007669"/>
    <property type="project" value="TreeGrafter"/>
</dbReference>
<evidence type="ECO:0000256" key="1">
    <source>
        <dbReference type="ARBA" id="ARBA00022884"/>
    </source>
</evidence>
<proteinExistence type="predicted"/>
<dbReference type="GO" id="GO:0006406">
    <property type="term" value="P:mRNA export from nucleus"/>
    <property type="evidence" value="ECO:0007669"/>
    <property type="project" value="TreeGrafter"/>
</dbReference>
<dbReference type="GO" id="GO:0003729">
    <property type="term" value="F:mRNA binding"/>
    <property type="evidence" value="ECO:0007669"/>
    <property type="project" value="TreeGrafter"/>
</dbReference>
<protein>
    <submittedName>
        <fullName evidence="4">Bifunctional Nucleotide-binding alpha-beta plait domain superfamily/RNA recognition motif domain/RNA-binding domain superfamily</fullName>
    </submittedName>
</protein>
<dbReference type="AlphaFoldDB" id="A0AAD9UN16"/>
<gene>
    <name evidence="4" type="ORF">BdWA1_002970</name>
</gene>
<dbReference type="RefSeq" id="XP_067802140.1">
    <property type="nucleotide sequence ID" value="XM_067947989.1"/>
</dbReference>
<comment type="caution">
    <text evidence="4">The sequence shown here is derived from an EMBL/GenBank/DDBJ whole genome shotgun (WGS) entry which is preliminary data.</text>
</comment>
<evidence type="ECO:0000259" key="3">
    <source>
        <dbReference type="PROSITE" id="PS50102"/>
    </source>
</evidence>
<dbReference type="PANTHER" id="PTHR19965:SF35">
    <property type="entry name" value="RNA ANNEALING PROTEIN YRA1"/>
    <property type="match status" value="1"/>
</dbReference>
<dbReference type="EMBL" id="JALLKP010000004">
    <property type="protein sequence ID" value="KAK2195297.1"/>
    <property type="molecule type" value="Genomic_DNA"/>
</dbReference>
<dbReference type="SMART" id="SM00360">
    <property type="entry name" value="RRM"/>
    <property type="match status" value="1"/>
</dbReference>
<dbReference type="InterPro" id="IPR012677">
    <property type="entry name" value="Nucleotide-bd_a/b_plait_sf"/>
</dbReference>
<dbReference type="Gene3D" id="3.30.70.330">
    <property type="match status" value="1"/>
</dbReference>
<dbReference type="PANTHER" id="PTHR19965">
    <property type="entry name" value="RNA AND EXPORT FACTOR BINDING PROTEIN"/>
    <property type="match status" value="1"/>
</dbReference>